<organism evidence="5 6">
    <name type="scientific">Croceibacterium atlanticum</name>
    <dbReference type="NCBI Taxonomy" id="1267766"/>
    <lineage>
        <taxon>Bacteria</taxon>
        <taxon>Pseudomonadati</taxon>
        <taxon>Pseudomonadota</taxon>
        <taxon>Alphaproteobacteria</taxon>
        <taxon>Sphingomonadales</taxon>
        <taxon>Erythrobacteraceae</taxon>
        <taxon>Croceibacterium</taxon>
    </lineage>
</organism>
<dbReference type="SUPFAM" id="SSF103473">
    <property type="entry name" value="MFS general substrate transporter"/>
    <property type="match status" value="1"/>
</dbReference>
<keyword evidence="3" id="KW-1133">Transmembrane helix</keyword>
<keyword evidence="6" id="KW-1185">Reference proteome</keyword>
<dbReference type="GO" id="GO:0005886">
    <property type="term" value="C:plasma membrane"/>
    <property type="evidence" value="ECO:0007669"/>
    <property type="project" value="TreeGrafter"/>
</dbReference>
<evidence type="ECO:0000256" key="1">
    <source>
        <dbReference type="ARBA" id="ARBA00004141"/>
    </source>
</evidence>
<dbReference type="Gene3D" id="1.20.1250.20">
    <property type="entry name" value="MFS general substrate transporter like domains"/>
    <property type="match status" value="2"/>
</dbReference>
<gene>
    <name evidence="5" type="ORF">WYH_01931</name>
</gene>
<evidence type="ECO:0000313" key="5">
    <source>
        <dbReference type="EMBL" id="AKH42966.1"/>
    </source>
</evidence>
<dbReference type="RefSeq" id="WP_046903638.1">
    <property type="nucleotide sequence ID" value="NZ_CP011452.2"/>
</dbReference>
<name>A0A0F7KUW7_9SPHN</name>
<accession>A0A0F7KUW7</accession>
<evidence type="ECO:0000256" key="3">
    <source>
        <dbReference type="ARBA" id="ARBA00022989"/>
    </source>
</evidence>
<dbReference type="PANTHER" id="PTHR23501:SF154">
    <property type="entry name" value="MULTIDRUG-EFFLUX TRANSPORTER RV1634-RELATED"/>
    <property type="match status" value="1"/>
</dbReference>
<dbReference type="PROSITE" id="PS50850">
    <property type="entry name" value="MFS"/>
    <property type="match status" value="1"/>
</dbReference>
<dbReference type="InterPro" id="IPR011701">
    <property type="entry name" value="MFS"/>
</dbReference>
<keyword evidence="2" id="KW-0812">Transmembrane</keyword>
<dbReference type="PANTHER" id="PTHR23501">
    <property type="entry name" value="MAJOR FACILITATOR SUPERFAMILY"/>
    <property type="match status" value="1"/>
</dbReference>
<dbReference type="InterPro" id="IPR020846">
    <property type="entry name" value="MFS_dom"/>
</dbReference>
<dbReference type="KEGG" id="aay:WYH_01931"/>
<dbReference type="GO" id="GO:0022857">
    <property type="term" value="F:transmembrane transporter activity"/>
    <property type="evidence" value="ECO:0007669"/>
    <property type="project" value="InterPro"/>
</dbReference>
<evidence type="ECO:0000313" key="6">
    <source>
        <dbReference type="Proteomes" id="UP000034392"/>
    </source>
</evidence>
<reference evidence="5" key="1">
    <citation type="submission" date="2015-05" db="EMBL/GenBank/DDBJ databases">
        <title>The complete genome of Altererythrobacter atlanticus strain 26DY36.</title>
        <authorList>
            <person name="Wu Y.-H."/>
            <person name="Cheng H."/>
            <person name="Wu X.-W."/>
        </authorList>
    </citation>
    <scope>NUCLEOTIDE SEQUENCE [LARGE SCALE GENOMIC DNA]</scope>
    <source>
        <strain evidence="5">26DY36</strain>
    </source>
</reference>
<dbReference type="InterPro" id="IPR036259">
    <property type="entry name" value="MFS_trans_sf"/>
</dbReference>
<evidence type="ECO:0000256" key="4">
    <source>
        <dbReference type="ARBA" id="ARBA00023136"/>
    </source>
</evidence>
<dbReference type="AlphaFoldDB" id="A0A0F7KUW7"/>
<sequence>MGQAAAVEKGGRAELGSAEFLPRLLIILLGVWMNAADALVSSTIMPSVSAELGGYGAFSWAVAGFLIGSVVAGASAGRLAESFGLGRASSFAGFVFAAGNAASALAPDMVTFLGGRLVQGIGSGWFSGFAMVAIAQLFPERQLARVFAIISGVWGVATLIGPMFGGLFAAAGNWRAVFWVFVVQALIFAVLAPPLFRGARASSMRKMVPVRQLLLVAAGIGMIALADMTHVPAMAIAAIAAGFVLLALVFVADGRAKTRLLPHRAGDPRTPVGAAYLAIFATSASMMAFSIYIPPVVQQLLDYSPLQAGYVVASLALTWTPSAFIVANVVSGRERSWVRIGSVLILLGTTFQLVFVPTLSLGLIVLAGATTGAGFGLSSSLVNRLVLRHLSQEDEVIGSAALMTVRQVGGSAGAALAGVAANMAGFGAGLTDAVAQAASFAVFIPALPLAAVGLLAGFALTRRGIAEPPQADSGGRPAPHHDAMQL</sequence>
<dbReference type="PATRIC" id="fig|1267766.3.peg.1953"/>
<comment type="subcellular location">
    <subcellularLocation>
        <location evidence="1">Membrane</location>
        <topology evidence="1">Multi-pass membrane protein</topology>
    </subcellularLocation>
</comment>
<protein>
    <submittedName>
        <fullName evidence="5">Multidrug-efflux transporter</fullName>
    </submittedName>
</protein>
<dbReference type="EMBL" id="CP011452">
    <property type="protein sequence ID" value="AKH42966.1"/>
    <property type="molecule type" value="Genomic_DNA"/>
</dbReference>
<dbReference type="OrthoDB" id="9812221at2"/>
<proteinExistence type="predicted"/>
<evidence type="ECO:0000256" key="2">
    <source>
        <dbReference type="ARBA" id="ARBA00022692"/>
    </source>
</evidence>
<dbReference type="STRING" id="1267766.WYH_01931"/>
<dbReference type="PRINTS" id="PR01036">
    <property type="entry name" value="TCRTETB"/>
</dbReference>
<dbReference type="Proteomes" id="UP000034392">
    <property type="component" value="Chromosome"/>
</dbReference>
<keyword evidence="4" id="KW-0472">Membrane</keyword>
<dbReference type="Pfam" id="PF07690">
    <property type="entry name" value="MFS_1"/>
    <property type="match status" value="1"/>
</dbReference>